<evidence type="ECO:0000313" key="3">
    <source>
        <dbReference type="Proteomes" id="UP001289374"/>
    </source>
</evidence>
<dbReference type="EMBL" id="JACGWL010000002">
    <property type="protein sequence ID" value="KAK4407923.1"/>
    <property type="molecule type" value="Genomic_DNA"/>
</dbReference>
<protein>
    <recommendedName>
        <fullName evidence="1">DUF4371 domain-containing protein</fullName>
    </recommendedName>
</protein>
<dbReference type="Pfam" id="PF14291">
    <property type="entry name" value="DUF4371"/>
    <property type="match status" value="2"/>
</dbReference>
<dbReference type="Proteomes" id="UP001289374">
    <property type="component" value="Unassembled WGS sequence"/>
</dbReference>
<comment type="caution">
    <text evidence="2">The sequence shown here is derived from an EMBL/GenBank/DDBJ whole genome shotgun (WGS) entry which is preliminary data.</text>
</comment>
<proteinExistence type="predicted"/>
<dbReference type="AlphaFoldDB" id="A0AAE1XAM6"/>
<gene>
    <name evidence="2" type="ORF">Sango_0373300</name>
</gene>
<dbReference type="PANTHER" id="PTHR45749">
    <property type="match status" value="1"/>
</dbReference>
<reference evidence="2" key="1">
    <citation type="submission" date="2020-06" db="EMBL/GenBank/DDBJ databases">
        <authorList>
            <person name="Li T."/>
            <person name="Hu X."/>
            <person name="Zhang T."/>
            <person name="Song X."/>
            <person name="Zhang H."/>
            <person name="Dai N."/>
            <person name="Sheng W."/>
            <person name="Hou X."/>
            <person name="Wei L."/>
        </authorList>
    </citation>
    <scope>NUCLEOTIDE SEQUENCE</scope>
    <source>
        <strain evidence="2">K16</strain>
        <tissue evidence="2">Leaf</tissue>
    </source>
</reference>
<evidence type="ECO:0000313" key="2">
    <source>
        <dbReference type="EMBL" id="KAK4407923.1"/>
    </source>
</evidence>
<dbReference type="InterPro" id="IPR025398">
    <property type="entry name" value="DUF4371"/>
</dbReference>
<accession>A0AAE1XAM6</accession>
<reference evidence="2" key="2">
    <citation type="journal article" date="2024" name="Plant">
        <title>Genomic evolution and insights into agronomic trait innovations of Sesamum species.</title>
        <authorList>
            <person name="Miao H."/>
            <person name="Wang L."/>
            <person name="Qu L."/>
            <person name="Liu H."/>
            <person name="Sun Y."/>
            <person name="Le M."/>
            <person name="Wang Q."/>
            <person name="Wei S."/>
            <person name="Zheng Y."/>
            <person name="Lin W."/>
            <person name="Duan Y."/>
            <person name="Cao H."/>
            <person name="Xiong S."/>
            <person name="Wang X."/>
            <person name="Wei L."/>
            <person name="Li C."/>
            <person name="Ma Q."/>
            <person name="Ju M."/>
            <person name="Zhao R."/>
            <person name="Li G."/>
            <person name="Mu C."/>
            <person name="Tian Q."/>
            <person name="Mei H."/>
            <person name="Zhang T."/>
            <person name="Gao T."/>
            <person name="Zhang H."/>
        </authorList>
    </citation>
    <scope>NUCLEOTIDE SEQUENCE</scope>
    <source>
        <strain evidence="2">K16</strain>
    </source>
</reference>
<name>A0AAE1XAM6_9LAMI</name>
<feature type="domain" description="DUF4371" evidence="1">
    <location>
        <begin position="82"/>
        <end position="142"/>
    </location>
</feature>
<dbReference type="PANTHER" id="PTHR45749:SF34">
    <property type="entry name" value="ZINC FINGER MYM-TYPE PROTEIN 1-LIKE"/>
    <property type="match status" value="1"/>
</dbReference>
<sequence>MAIDAFKEYVGGVGSAHSYARRQVQDFMNQRQGVSHVFSSHDRNTEEAYRTRITTVLHVVRLLLMQGLAFRGHDESVTSKNSEIGDSYFSLLVVESRDKSIKEQMAVIVRFVNKKGQVIERFLGVESVSDTSASSLKVALEEVEMFCSEKSILVSRMEDTIPIRGRSSNEGQREIFADIDDEVILQYFQNMQTRRFQLAPRSRSNSDRN</sequence>
<evidence type="ECO:0000259" key="1">
    <source>
        <dbReference type="Pfam" id="PF14291"/>
    </source>
</evidence>
<keyword evidence="3" id="KW-1185">Reference proteome</keyword>
<organism evidence="2 3">
    <name type="scientific">Sesamum angolense</name>
    <dbReference type="NCBI Taxonomy" id="2727404"/>
    <lineage>
        <taxon>Eukaryota</taxon>
        <taxon>Viridiplantae</taxon>
        <taxon>Streptophyta</taxon>
        <taxon>Embryophyta</taxon>
        <taxon>Tracheophyta</taxon>
        <taxon>Spermatophyta</taxon>
        <taxon>Magnoliopsida</taxon>
        <taxon>eudicotyledons</taxon>
        <taxon>Gunneridae</taxon>
        <taxon>Pentapetalae</taxon>
        <taxon>asterids</taxon>
        <taxon>lamiids</taxon>
        <taxon>Lamiales</taxon>
        <taxon>Pedaliaceae</taxon>
        <taxon>Sesamum</taxon>
    </lineage>
</organism>
<feature type="domain" description="DUF4371" evidence="1">
    <location>
        <begin position="8"/>
        <end position="81"/>
    </location>
</feature>